<dbReference type="EMBL" id="QQTP01000003">
    <property type="protein sequence ID" value="RDJ26725.1"/>
    <property type="molecule type" value="Genomic_DNA"/>
</dbReference>
<organism evidence="1 2">
    <name type="scientific">Bosea caraganae</name>
    <dbReference type="NCBI Taxonomy" id="2763117"/>
    <lineage>
        <taxon>Bacteria</taxon>
        <taxon>Pseudomonadati</taxon>
        <taxon>Pseudomonadota</taxon>
        <taxon>Alphaproteobacteria</taxon>
        <taxon>Hyphomicrobiales</taxon>
        <taxon>Boseaceae</taxon>
        <taxon>Bosea</taxon>
    </lineage>
</organism>
<name>A0A370L8X0_9HYPH</name>
<sequence>MPKLCEFKSAIDSKPVFVNAAQTCVVYTYKGGTSETIISFGKDFNLGVSESLEEVVRVLNNALVVEAPEG</sequence>
<dbReference type="Proteomes" id="UP000255207">
    <property type="component" value="Unassembled WGS sequence"/>
</dbReference>
<gene>
    <name evidence="1" type="ORF">DWE98_07680</name>
</gene>
<reference evidence="2" key="1">
    <citation type="submission" date="2018-07" db="EMBL/GenBank/DDBJ databases">
        <authorList>
            <person name="Safronova V.I."/>
            <person name="Chirak E.R."/>
            <person name="Sazanova A.L."/>
        </authorList>
    </citation>
    <scope>NUCLEOTIDE SEQUENCE [LARGE SCALE GENOMIC DNA]</scope>
    <source>
        <strain evidence="2">RCAM04685</strain>
    </source>
</reference>
<dbReference type="AlphaFoldDB" id="A0A370L8X0"/>
<evidence type="ECO:0000313" key="2">
    <source>
        <dbReference type="Proteomes" id="UP000255207"/>
    </source>
</evidence>
<dbReference type="OrthoDB" id="8162535at2"/>
<accession>A0A370L8X0</accession>
<dbReference type="RefSeq" id="WP_114828609.1">
    <property type="nucleotide sequence ID" value="NZ_QQTO01000001.1"/>
</dbReference>
<keyword evidence="2" id="KW-1185">Reference proteome</keyword>
<protein>
    <submittedName>
        <fullName evidence="1">Uncharacterized protein</fullName>
    </submittedName>
</protein>
<proteinExistence type="predicted"/>
<comment type="caution">
    <text evidence="1">The sequence shown here is derived from an EMBL/GenBank/DDBJ whole genome shotgun (WGS) entry which is preliminary data.</text>
</comment>
<evidence type="ECO:0000313" key="1">
    <source>
        <dbReference type="EMBL" id="RDJ26725.1"/>
    </source>
</evidence>